<evidence type="ECO:0000313" key="2">
    <source>
        <dbReference type="EMBL" id="SCM72867.1"/>
    </source>
</evidence>
<organism evidence="2">
    <name type="scientific">uncultured Pleomorphomonas sp</name>
    <dbReference type="NCBI Taxonomy" id="442121"/>
    <lineage>
        <taxon>Bacteria</taxon>
        <taxon>Pseudomonadati</taxon>
        <taxon>Pseudomonadota</taxon>
        <taxon>Alphaproteobacteria</taxon>
        <taxon>Hyphomicrobiales</taxon>
        <taxon>Pleomorphomonadaceae</taxon>
        <taxon>Pleomorphomonas</taxon>
        <taxon>environmental samples</taxon>
    </lineage>
</organism>
<feature type="compositionally biased region" description="Basic and acidic residues" evidence="1">
    <location>
        <begin position="17"/>
        <end position="40"/>
    </location>
</feature>
<reference evidence="2" key="1">
    <citation type="submission" date="2016-08" db="EMBL/GenBank/DDBJ databases">
        <authorList>
            <person name="Seilhamer J.J."/>
        </authorList>
    </citation>
    <scope>NUCLEOTIDE SEQUENCE</scope>
    <source>
        <strain evidence="2">86</strain>
    </source>
</reference>
<dbReference type="EMBL" id="FMJD01000002">
    <property type="protein sequence ID" value="SCM72867.1"/>
    <property type="molecule type" value="Genomic_DNA"/>
</dbReference>
<proteinExistence type="predicted"/>
<sequence length="91" mass="10636">MKRTAGAGRNIAFAGETAKKRPDIQLDIRPEVCDRPHGQRGEPIVWRKPPKHHRRRKGVTDPRRRRRRAPRDQRPSSLEQPGSAWRRCDTI</sequence>
<name>A0A212L5W3_9HYPH</name>
<feature type="region of interest" description="Disordered" evidence="1">
    <location>
        <begin position="1"/>
        <end position="91"/>
    </location>
</feature>
<protein>
    <submittedName>
        <fullName evidence="2">Uncharacterized protein</fullName>
    </submittedName>
</protein>
<feature type="compositionally biased region" description="Basic residues" evidence="1">
    <location>
        <begin position="48"/>
        <end position="69"/>
    </location>
</feature>
<gene>
    <name evidence="2" type="ORF">KL86PLE_100740</name>
</gene>
<evidence type="ECO:0000256" key="1">
    <source>
        <dbReference type="SAM" id="MobiDB-lite"/>
    </source>
</evidence>
<dbReference type="AlphaFoldDB" id="A0A212L5W3"/>
<accession>A0A212L5W3</accession>